<keyword evidence="2" id="KW-1185">Reference proteome</keyword>
<dbReference type="AlphaFoldDB" id="A0AAD8EUB2"/>
<reference evidence="1" key="1">
    <citation type="journal article" date="2023" name="PLoS Negl. Trop. Dis.">
        <title>A genome sequence for Biomphalaria pfeifferi, the major vector snail for the human-infecting parasite Schistosoma mansoni.</title>
        <authorList>
            <person name="Bu L."/>
            <person name="Lu L."/>
            <person name="Laidemitt M.R."/>
            <person name="Zhang S.M."/>
            <person name="Mutuku M."/>
            <person name="Mkoji G."/>
            <person name="Steinauer M."/>
            <person name="Loker E.S."/>
        </authorList>
    </citation>
    <scope>NUCLEOTIDE SEQUENCE</scope>
    <source>
        <strain evidence="1">KasaAsao</strain>
    </source>
</reference>
<comment type="caution">
    <text evidence="1">The sequence shown here is derived from an EMBL/GenBank/DDBJ whole genome shotgun (WGS) entry which is preliminary data.</text>
</comment>
<evidence type="ECO:0000313" key="1">
    <source>
        <dbReference type="EMBL" id="KAK0039486.1"/>
    </source>
</evidence>
<reference evidence="1" key="2">
    <citation type="submission" date="2023-04" db="EMBL/GenBank/DDBJ databases">
        <authorList>
            <person name="Bu L."/>
            <person name="Lu L."/>
            <person name="Laidemitt M.R."/>
            <person name="Zhang S.M."/>
            <person name="Mutuku M."/>
            <person name="Mkoji G."/>
            <person name="Steinauer M."/>
            <person name="Loker E.S."/>
        </authorList>
    </citation>
    <scope>NUCLEOTIDE SEQUENCE</scope>
    <source>
        <strain evidence="1">KasaAsao</strain>
        <tissue evidence="1">Whole Snail</tissue>
    </source>
</reference>
<protein>
    <submittedName>
        <fullName evidence="1">Uncharacterized protein</fullName>
    </submittedName>
</protein>
<proteinExistence type="predicted"/>
<dbReference type="EMBL" id="JASAOG010000445">
    <property type="protein sequence ID" value="KAK0039486.1"/>
    <property type="molecule type" value="Genomic_DNA"/>
</dbReference>
<organism evidence="1 2">
    <name type="scientific">Biomphalaria pfeifferi</name>
    <name type="common">Bloodfluke planorb</name>
    <name type="synonym">Freshwater snail</name>
    <dbReference type="NCBI Taxonomy" id="112525"/>
    <lineage>
        <taxon>Eukaryota</taxon>
        <taxon>Metazoa</taxon>
        <taxon>Spiralia</taxon>
        <taxon>Lophotrochozoa</taxon>
        <taxon>Mollusca</taxon>
        <taxon>Gastropoda</taxon>
        <taxon>Heterobranchia</taxon>
        <taxon>Euthyneura</taxon>
        <taxon>Panpulmonata</taxon>
        <taxon>Hygrophila</taxon>
        <taxon>Lymnaeoidea</taxon>
        <taxon>Planorbidae</taxon>
        <taxon>Biomphalaria</taxon>
    </lineage>
</organism>
<name>A0AAD8EUB2_BIOPF</name>
<gene>
    <name evidence="1" type="ORF">Bpfe_031073</name>
</gene>
<accession>A0AAD8EUB2</accession>
<dbReference type="Proteomes" id="UP001233172">
    <property type="component" value="Unassembled WGS sequence"/>
</dbReference>
<sequence>MVGLVPAVAATRLEVGEEHGVVHAMRLAPSWRWAMTMARLGEPNLVRVTTANVQEAALPGIHRSQLGSCGLCRRERQRQAITVCHFSRQVARGRPAGYSASSVSSMQSTSAGSSSTCPVTWTVSAVFPKEYRRNNSSRSRAETLTWPPDATKARAIAITNRMETSRVNA</sequence>
<evidence type="ECO:0000313" key="2">
    <source>
        <dbReference type="Proteomes" id="UP001233172"/>
    </source>
</evidence>